<dbReference type="PROSITE" id="PS00860">
    <property type="entry name" value="GTP_CYCLOHYDROL_1_2"/>
    <property type="match status" value="1"/>
</dbReference>
<protein>
    <recommendedName>
        <fullName evidence="4">GTP cyclohydrolase 1</fullName>
        <ecNumber evidence="3">3.5.4.16</ecNumber>
    </recommendedName>
    <alternativeName>
        <fullName evidence="10">GTP cyclohydrolase I</fullName>
    </alternativeName>
</protein>
<feature type="domain" description="GTP cyclohydrolase I" evidence="13">
    <location>
        <begin position="157"/>
        <end position="332"/>
    </location>
</feature>
<comment type="caution">
    <text evidence="14">The sequence shown here is derived from an EMBL/GenBank/DDBJ whole genome shotgun (WGS) entry which is preliminary data.</text>
</comment>
<comment type="pathway">
    <text evidence="1">Cofactor biosynthesis; 7,8-dihydroneopterin triphosphate biosynthesis; 7,8-dihydroneopterin triphosphate from GTP: step 1/1.</text>
</comment>
<keyword evidence="7" id="KW-0378">Hydrolase</keyword>
<dbReference type="EMBL" id="CAJPDS010000009">
    <property type="protein sequence ID" value="CAF9910910.1"/>
    <property type="molecule type" value="Genomic_DNA"/>
</dbReference>
<keyword evidence="6" id="KW-0547">Nucleotide-binding</keyword>
<dbReference type="InterPro" id="IPR018234">
    <property type="entry name" value="GTP_CycHdrlase_I_CS"/>
</dbReference>
<dbReference type="FunFam" id="1.10.286.10:FF:000003">
    <property type="entry name" value="GTP cyclohydrolase 1"/>
    <property type="match status" value="1"/>
</dbReference>
<feature type="compositionally biased region" description="Polar residues" evidence="12">
    <location>
        <begin position="19"/>
        <end position="34"/>
    </location>
</feature>
<dbReference type="NCBIfam" id="NF006825">
    <property type="entry name" value="PRK09347.1-2"/>
    <property type="match status" value="1"/>
</dbReference>
<dbReference type="Gene3D" id="1.10.286.10">
    <property type="match status" value="1"/>
</dbReference>
<dbReference type="GO" id="GO:0006729">
    <property type="term" value="P:tetrahydrobiopterin biosynthetic process"/>
    <property type="evidence" value="ECO:0007669"/>
    <property type="project" value="TreeGrafter"/>
</dbReference>
<keyword evidence="5" id="KW-0021">Allosteric enzyme</keyword>
<evidence type="ECO:0000256" key="6">
    <source>
        <dbReference type="ARBA" id="ARBA00022741"/>
    </source>
</evidence>
<dbReference type="UniPathway" id="UPA00848">
    <property type="reaction ID" value="UER00151"/>
</dbReference>
<evidence type="ECO:0000256" key="2">
    <source>
        <dbReference type="ARBA" id="ARBA00008085"/>
    </source>
</evidence>
<accession>A0A8H3ICC9</accession>
<evidence type="ECO:0000313" key="14">
    <source>
        <dbReference type="EMBL" id="CAF9910910.1"/>
    </source>
</evidence>
<evidence type="ECO:0000256" key="9">
    <source>
        <dbReference type="ARBA" id="ARBA00023134"/>
    </source>
</evidence>
<dbReference type="GO" id="GO:0003934">
    <property type="term" value="F:GTP cyclohydrolase I activity"/>
    <property type="evidence" value="ECO:0007669"/>
    <property type="project" value="UniProtKB-EC"/>
</dbReference>
<dbReference type="Proteomes" id="UP000664521">
    <property type="component" value="Unassembled WGS sequence"/>
</dbReference>
<dbReference type="GO" id="GO:0046656">
    <property type="term" value="P:folic acid biosynthetic process"/>
    <property type="evidence" value="ECO:0007669"/>
    <property type="project" value="UniProtKB-KW"/>
</dbReference>
<sequence>MTHRISPPIAPKPNALPSYLTNGGSPLQNSLNLRDSTERESLHASIKSSSGPRRYPIDLDPPAPQGKEERNGVKFDPMESKIEKNKKEEGLEQEHARDPRDEAPLTPPLGSYSRPASPFTANPTVDFDGLSWPSLGTRERLDATPEQSQERLKKLSGAVRTILECIGEDPDREGLHRTPDRYAKAMMFFTKGYEENLRDIVNGAVFHEDHDELVLVKDIEVFSLCEHHLVPFTGKMHIGYVPNRRVLGLSKLARIAEMFSRRLQVQERLTKQVALALSEVLQPRGVAVVMESSHLCMVMRGVQKTSSMTVTSCMLGCMRSNAKTRDEFLRLCGR</sequence>
<dbReference type="PROSITE" id="PS00859">
    <property type="entry name" value="GTP_CYCLOHYDROL_1_1"/>
    <property type="match status" value="1"/>
</dbReference>
<proteinExistence type="inferred from homology"/>
<dbReference type="GO" id="GO:0008270">
    <property type="term" value="F:zinc ion binding"/>
    <property type="evidence" value="ECO:0007669"/>
    <property type="project" value="TreeGrafter"/>
</dbReference>
<dbReference type="NCBIfam" id="TIGR00063">
    <property type="entry name" value="folE"/>
    <property type="match status" value="1"/>
</dbReference>
<dbReference type="InterPro" id="IPR043134">
    <property type="entry name" value="GTP-CH-I_N"/>
</dbReference>
<evidence type="ECO:0000256" key="4">
    <source>
        <dbReference type="ARBA" id="ARBA00017272"/>
    </source>
</evidence>
<organism evidence="14 15">
    <name type="scientific">Heterodermia speciosa</name>
    <dbReference type="NCBI Taxonomy" id="116794"/>
    <lineage>
        <taxon>Eukaryota</taxon>
        <taxon>Fungi</taxon>
        <taxon>Dikarya</taxon>
        <taxon>Ascomycota</taxon>
        <taxon>Pezizomycotina</taxon>
        <taxon>Lecanoromycetes</taxon>
        <taxon>OSLEUM clade</taxon>
        <taxon>Lecanoromycetidae</taxon>
        <taxon>Caliciales</taxon>
        <taxon>Physciaceae</taxon>
        <taxon>Heterodermia</taxon>
    </lineage>
</organism>
<dbReference type="AlphaFoldDB" id="A0A8H3ICC9"/>
<comment type="function">
    <text evidence="11">GTP cyclohydrolase 1 is the first enzyme in the biosynthetic pathway leading to folic acid.</text>
</comment>
<reference evidence="14" key="1">
    <citation type="submission" date="2021-03" db="EMBL/GenBank/DDBJ databases">
        <authorList>
            <person name="Tagirdzhanova G."/>
        </authorList>
    </citation>
    <scope>NUCLEOTIDE SEQUENCE</scope>
</reference>
<dbReference type="GO" id="GO:0005737">
    <property type="term" value="C:cytoplasm"/>
    <property type="evidence" value="ECO:0007669"/>
    <property type="project" value="TreeGrafter"/>
</dbReference>
<dbReference type="PANTHER" id="PTHR11109:SF7">
    <property type="entry name" value="GTP CYCLOHYDROLASE 1"/>
    <property type="match status" value="1"/>
</dbReference>
<feature type="compositionally biased region" description="Basic and acidic residues" evidence="12">
    <location>
        <begin position="66"/>
        <end position="103"/>
    </location>
</feature>
<dbReference type="PANTHER" id="PTHR11109">
    <property type="entry name" value="GTP CYCLOHYDROLASE I"/>
    <property type="match status" value="1"/>
</dbReference>
<dbReference type="NCBIfam" id="NF006826">
    <property type="entry name" value="PRK09347.1-3"/>
    <property type="match status" value="1"/>
</dbReference>
<dbReference type="OrthoDB" id="4966at2759"/>
<keyword evidence="15" id="KW-1185">Reference proteome</keyword>
<evidence type="ECO:0000256" key="1">
    <source>
        <dbReference type="ARBA" id="ARBA00005080"/>
    </source>
</evidence>
<feature type="region of interest" description="Disordered" evidence="12">
    <location>
        <begin position="1"/>
        <end position="133"/>
    </location>
</feature>
<evidence type="ECO:0000256" key="5">
    <source>
        <dbReference type="ARBA" id="ARBA00022533"/>
    </source>
</evidence>
<dbReference type="EC" id="3.5.4.16" evidence="3"/>
<evidence type="ECO:0000259" key="13">
    <source>
        <dbReference type="Pfam" id="PF01227"/>
    </source>
</evidence>
<comment type="similarity">
    <text evidence="2">Belongs to the GTP cyclohydrolase I family.</text>
</comment>
<evidence type="ECO:0000256" key="11">
    <source>
        <dbReference type="ARBA" id="ARBA00055676"/>
    </source>
</evidence>
<name>A0A8H3ICC9_9LECA</name>
<evidence type="ECO:0000256" key="8">
    <source>
        <dbReference type="ARBA" id="ARBA00022909"/>
    </source>
</evidence>
<evidence type="ECO:0000256" key="3">
    <source>
        <dbReference type="ARBA" id="ARBA00012715"/>
    </source>
</evidence>
<dbReference type="GO" id="GO:0046654">
    <property type="term" value="P:tetrahydrofolate biosynthetic process"/>
    <property type="evidence" value="ECO:0007669"/>
    <property type="project" value="InterPro"/>
</dbReference>
<dbReference type="InterPro" id="IPR001474">
    <property type="entry name" value="GTP_CycHdrlase_I"/>
</dbReference>
<dbReference type="InterPro" id="IPR043133">
    <property type="entry name" value="GTP-CH-I_C/QueF"/>
</dbReference>
<dbReference type="FunFam" id="3.30.1130.10:FF:000012">
    <property type="entry name" value="GTP cyclohydrolase 1"/>
    <property type="match status" value="1"/>
</dbReference>
<dbReference type="Gene3D" id="3.30.1130.10">
    <property type="match status" value="1"/>
</dbReference>
<dbReference type="Pfam" id="PF01227">
    <property type="entry name" value="GTP_cyclohydroI"/>
    <property type="match status" value="1"/>
</dbReference>
<dbReference type="SUPFAM" id="SSF55620">
    <property type="entry name" value="Tetrahydrobiopterin biosynthesis enzymes-like"/>
    <property type="match status" value="1"/>
</dbReference>
<keyword evidence="9" id="KW-0342">GTP-binding</keyword>
<dbReference type="InterPro" id="IPR020602">
    <property type="entry name" value="GTP_CycHdrlase_I_dom"/>
</dbReference>
<dbReference type="HAMAP" id="MF_00223">
    <property type="entry name" value="FolE"/>
    <property type="match status" value="1"/>
</dbReference>
<gene>
    <name evidence="14" type="primary">GCH1</name>
    <name evidence="14" type="ORF">HETSPECPRED_010229</name>
</gene>
<keyword evidence="8" id="KW-0289">Folate biosynthesis</keyword>
<evidence type="ECO:0000256" key="12">
    <source>
        <dbReference type="SAM" id="MobiDB-lite"/>
    </source>
</evidence>
<evidence type="ECO:0000313" key="15">
    <source>
        <dbReference type="Proteomes" id="UP000664521"/>
    </source>
</evidence>
<evidence type="ECO:0000256" key="7">
    <source>
        <dbReference type="ARBA" id="ARBA00022801"/>
    </source>
</evidence>
<dbReference type="CDD" id="cd00642">
    <property type="entry name" value="GTP_cyclohydro1"/>
    <property type="match status" value="1"/>
</dbReference>
<evidence type="ECO:0000256" key="10">
    <source>
        <dbReference type="ARBA" id="ARBA00030854"/>
    </source>
</evidence>
<dbReference type="GO" id="GO:0005525">
    <property type="term" value="F:GTP binding"/>
    <property type="evidence" value="ECO:0007669"/>
    <property type="project" value="UniProtKB-KW"/>
</dbReference>